<keyword evidence="1" id="KW-0697">Rotamase</keyword>
<dbReference type="PANTHER" id="PTHR47724:SF1">
    <property type="entry name" value="PEPTIDYL-PROLYL CIS-TRANS ISOMERASE CYP26-2, CHLOROPLASTIC"/>
    <property type="match status" value="1"/>
</dbReference>
<dbReference type="InterPro" id="IPR002130">
    <property type="entry name" value="Cyclophilin-type_PPIase_dom"/>
</dbReference>
<accession>A0AAV8V3C9</accession>
<dbReference type="GO" id="GO:0009507">
    <property type="term" value="C:chloroplast"/>
    <property type="evidence" value="ECO:0007669"/>
    <property type="project" value="TreeGrafter"/>
</dbReference>
<dbReference type="PANTHER" id="PTHR47724">
    <property type="entry name" value="PEPTIDYL-PROLYL CIS-TRANS ISOMERASE CYP26-2, CHLOROPLASTIC"/>
    <property type="match status" value="1"/>
</dbReference>
<proteinExistence type="inferred from homology"/>
<feature type="domain" description="PPIase cyclophilin-type" evidence="2">
    <location>
        <begin position="74"/>
        <end position="236"/>
    </location>
</feature>
<protein>
    <recommendedName>
        <fullName evidence="1">Peptidyl-prolyl cis-trans isomerase</fullName>
        <shortName evidence="1">PPIase</shortName>
        <ecNumber evidence="1">5.2.1.8</ecNumber>
    </recommendedName>
</protein>
<evidence type="ECO:0000313" key="3">
    <source>
        <dbReference type="EMBL" id="KAJ8908784.1"/>
    </source>
</evidence>
<sequence length="285" mass="31696">MMMSLGFIGVVSGLPKSRLEREGGADRRRTLRMNGIESFSRREFVELAFGAAVSSAKTVNSGNGTEVAVTDRVYFDVSVNGKDLGRVTFGLFGKDAPQTVQDFLKLVPGNRAGDQFEPGSPEYTNSLIYRCVPGSLVDLGRIRNLTTFVVNQEVYYDFDGSVLPAAAELEVNSLMPISRGLLAKQRFHIGPEFSIVLDANPPLDGQYTIFGKVLEGYDVLEQIEQLPVRTNRSMEKEGSLADEVFQAQKKFMTSFGQNVLRDKRALDAYEYKILRRVEVVRCGRL</sequence>
<comment type="catalytic activity">
    <reaction evidence="1">
        <text>[protein]-peptidylproline (omega=180) = [protein]-peptidylproline (omega=0)</text>
        <dbReference type="Rhea" id="RHEA:16237"/>
        <dbReference type="Rhea" id="RHEA-COMP:10747"/>
        <dbReference type="Rhea" id="RHEA-COMP:10748"/>
        <dbReference type="ChEBI" id="CHEBI:83833"/>
        <dbReference type="ChEBI" id="CHEBI:83834"/>
        <dbReference type="EC" id="5.2.1.8"/>
    </reaction>
</comment>
<name>A0AAV8V3C9_9RHOD</name>
<dbReference type="EC" id="5.2.1.8" evidence="1"/>
<keyword evidence="1" id="KW-0413">Isomerase</keyword>
<evidence type="ECO:0000256" key="1">
    <source>
        <dbReference type="RuleBase" id="RU363019"/>
    </source>
</evidence>
<dbReference type="GO" id="GO:0003755">
    <property type="term" value="F:peptidyl-prolyl cis-trans isomerase activity"/>
    <property type="evidence" value="ECO:0007669"/>
    <property type="project" value="UniProtKB-UniRule"/>
</dbReference>
<dbReference type="Pfam" id="PF00160">
    <property type="entry name" value="Pro_isomerase"/>
    <property type="match status" value="1"/>
</dbReference>
<dbReference type="InterPro" id="IPR029000">
    <property type="entry name" value="Cyclophilin-like_dom_sf"/>
</dbReference>
<dbReference type="SUPFAM" id="SSF50891">
    <property type="entry name" value="Cyclophilin-like"/>
    <property type="match status" value="1"/>
</dbReference>
<reference evidence="3 4" key="1">
    <citation type="journal article" date="2023" name="Nat. Commun.">
        <title>Origin of minicircular mitochondrial genomes in red algae.</title>
        <authorList>
            <person name="Lee Y."/>
            <person name="Cho C.H."/>
            <person name="Lee Y.M."/>
            <person name="Park S.I."/>
            <person name="Yang J.H."/>
            <person name="West J.A."/>
            <person name="Bhattacharya D."/>
            <person name="Yoon H.S."/>
        </authorList>
    </citation>
    <scope>NUCLEOTIDE SEQUENCE [LARGE SCALE GENOMIC DNA]</scope>
    <source>
        <strain evidence="3 4">CCMP1338</strain>
        <tissue evidence="3">Whole cell</tissue>
    </source>
</reference>
<dbReference type="InterPro" id="IPR044185">
    <property type="entry name" value="CYP26-2-like"/>
</dbReference>
<comment type="function">
    <text evidence="1">PPIases accelerate the folding of proteins. It catalyzes the cis-trans isomerization of proline imidic peptide bonds in oligopeptides.</text>
</comment>
<comment type="caution">
    <text evidence="3">The sequence shown here is derived from an EMBL/GenBank/DDBJ whole genome shotgun (WGS) entry which is preliminary data.</text>
</comment>
<dbReference type="PRINTS" id="PR00153">
    <property type="entry name" value="CSAPPISMRASE"/>
</dbReference>
<evidence type="ECO:0000259" key="2">
    <source>
        <dbReference type="PROSITE" id="PS50072"/>
    </source>
</evidence>
<organism evidence="3 4">
    <name type="scientific">Rhodosorus marinus</name>
    <dbReference type="NCBI Taxonomy" id="101924"/>
    <lineage>
        <taxon>Eukaryota</taxon>
        <taxon>Rhodophyta</taxon>
        <taxon>Stylonematophyceae</taxon>
        <taxon>Stylonematales</taxon>
        <taxon>Stylonemataceae</taxon>
        <taxon>Rhodosorus</taxon>
    </lineage>
</organism>
<dbReference type="EMBL" id="JAMWBK010000001">
    <property type="protein sequence ID" value="KAJ8908784.1"/>
    <property type="molecule type" value="Genomic_DNA"/>
</dbReference>
<evidence type="ECO:0000313" key="4">
    <source>
        <dbReference type="Proteomes" id="UP001157974"/>
    </source>
</evidence>
<dbReference type="PROSITE" id="PS50072">
    <property type="entry name" value="CSA_PPIASE_2"/>
    <property type="match status" value="1"/>
</dbReference>
<dbReference type="Proteomes" id="UP001157974">
    <property type="component" value="Unassembled WGS sequence"/>
</dbReference>
<dbReference type="AlphaFoldDB" id="A0AAV8V3C9"/>
<gene>
    <name evidence="3" type="ORF">NDN08_005489</name>
</gene>
<keyword evidence="4" id="KW-1185">Reference proteome</keyword>
<dbReference type="Gene3D" id="2.40.100.10">
    <property type="entry name" value="Cyclophilin-like"/>
    <property type="match status" value="1"/>
</dbReference>
<comment type="similarity">
    <text evidence="1">Belongs to the cyclophilin-type PPIase family.</text>
</comment>